<evidence type="ECO:0000313" key="7">
    <source>
        <dbReference type="Proteomes" id="UP000011910"/>
    </source>
</evidence>
<organism evidence="6 7">
    <name type="scientific">Cesiribacter andamanensis AMV16</name>
    <dbReference type="NCBI Taxonomy" id="1279009"/>
    <lineage>
        <taxon>Bacteria</taxon>
        <taxon>Pseudomonadati</taxon>
        <taxon>Bacteroidota</taxon>
        <taxon>Cytophagia</taxon>
        <taxon>Cytophagales</taxon>
        <taxon>Cesiribacteraceae</taxon>
        <taxon>Cesiribacter</taxon>
    </lineage>
</organism>
<dbReference type="PANTHER" id="PTHR43191">
    <property type="entry name" value="RRNA METHYLTRANSFERASE 3"/>
    <property type="match status" value="1"/>
</dbReference>
<dbReference type="STRING" id="1279009.ADICEAN_04204"/>
<dbReference type="GO" id="GO:0141100">
    <property type="term" value="F:tRNA (guanine(18)-2'-O)-methyltransferase activity"/>
    <property type="evidence" value="ECO:0007669"/>
    <property type="project" value="UniProtKB-EC"/>
</dbReference>
<evidence type="ECO:0000256" key="2">
    <source>
        <dbReference type="ARBA" id="ARBA00022603"/>
    </source>
</evidence>
<comment type="similarity">
    <text evidence="1">Belongs to the class IV-like SAM-binding methyltransferase superfamily. RNA methyltransferase TrmH family.</text>
</comment>
<keyword evidence="2 6" id="KW-0489">Methyltransferase</keyword>
<dbReference type="InterPro" id="IPR029026">
    <property type="entry name" value="tRNA_m1G_MTases_N"/>
</dbReference>
<evidence type="ECO:0000256" key="1">
    <source>
        <dbReference type="ARBA" id="ARBA00007228"/>
    </source>
</evidence>
<dbReference type="AlphaFoldDB" id="M7NQ74"/>
<name>M7NQ74_9BACT</name>
<keyword evidence="3 6" id="KW-0808">Transferase</keyword>
<gene>
    <name evidence="6" type="primary">trmH_3</name>
    <name evidence="6" type="ORF">ADICEAN_04204</name>
</gene>
<dbReference type="RefSeq" id="WP_009197579.1">
    <property type="nucleotide sequence ID" value="NZ_AODQ01000212.1"/>
</dbReference>
<feature type="domain" description="tRNA/rRNA methyltransferase SpoU type" evidence="4">
    <location>
        <begin position="88"/>
        <end position="226"/>
    </location>
</feature>
<protein>
    <submittedName>
        <fullName evidence="6">tRNA (Guanosine(18)-2'-O)-methyltransferase</fullName>
        <ecNumber evidence="6">2.1.1.34</ecNumber>
    </submittedName>
</protein>
<dbReference type="PANTHER" id="PTHR43191:SF2">
    <property type="entry name" value="RRNA METHYLTRANSFERASE 3, MITOCHONDRIAL"/>
    <property type="match status" value="1"/>
</dbReference>
<dbReference type="EMBL" id="AODQ01000212">
    <property type="protein sequence ID" value="EMR00674.1"/>
    <property type="molecule type" value="Genomic_DNA"/>
</dbReference>
<dbReference type="InterPro" id="IPR029064">
    <property type="entry name" value="Ribosomal_eL30-like_sf"/>
</dbReference>
<evidence type="ECO:0000259" key="5">
    <source>
        <dbReference type="Pfam" id="PF22435"/>
    </source>
</evidence>
<dbReference type="PATRIC" id="fig|1279009.4.peg.4231"/>
<evidence type="ECO:0000313" key="6">
    <source>
        <dbReference type="EMBL" id="EMR00674.1"/>
    </source>
</evidence>
<dbReference type="GO" id="GO:0032259">
    <property type="term" value="P:methylation"/>
    <property type="evidence" value="ECO:0007669"/>
    <property type="project" value="UniProtKB-KW"/>
</dbReference>
<dbReference type="GO" id="GO:0006396">
    <property type="term" value="P:RNA processing"/>
    <property type="evidence" value="ECO:0007669"/>
    <property type="project" value="InterPro"/>
</dbReference>
<feature type="domain" description="MRM3-like substrate binding" evidence="5">
    <location>
        <begin position="2"/>
        <end position="69"/>
    </location>
</feature>
<dbReference type="InterPro" id="IPR051259">
    <property type="entry name" value="rRNA_Methyltransferase"/>
</dbReference>
<dbReference type="Pfam" id="PF00588">
    <property type="entry name" value="SpoU_methylase"/>
    <property type="match status" value="1"/>
</dbReference>
<proteinExistence type="inferred from homology"/>
<keyword evidence="7" id="KW-1185">Reference proteome</keyword>
<sequence>MFVIEGPREIRLALKGGYRIESLYFCPELITTREAEQAIDEAGNAEQIQLTLPVFEKLAYRKSTGGLLAVALMKPQGLEQLQLGKKPLLLICEGVEKPGNLGALLRTADAARLDGLIICDPKADFYNPNVIRSSVGCVFTQPVAAASSEETIAWLRQNKIKIYATALSASVRYDTVDFTRPSALIMGTEATGLKDEWLAASDQNIIIPMRGEIDSMNVSAAAAVVVFEAARQRGFA</sequence>
<dbReference type="EC" id="2.1.1.34" evidence="6"/>
<dbReference type="CDD" id="cd18104">
    <property type="entry name" value="SpoU-like_RNA-MTase"/>
    <property type="match status" value="1"/>
</dbReference>
<reference evidence="6 7" key="1">
    <citation type="journal article" date="2013" name="Genome Announc.">
        <title>Draft Genome Sequence of Cesiribacter andamanensis Strain AMV16T, Isolated from a Soil Sample from a Mud Volcano in the Andaman Islands, India.</title>
        <authorList>
            <person name="Shivaji S."/>
            <person name="Ara S."/>
            <person name="Begum Z."/>
            <person name="Srinivas T.N."/>
            <person name="Singh A."/>
            <person name="Kumar Pinnaka A."/>
        </authorList>
    </citation>
    <scope>NUCLEOTIDE SEQUENCE [LARGE SCALE GENOMIC DNA]</scope>
    <source>
        <strain evidence="6 7">AMV16</strain>
    </source>
</reference>
<accession>M7NQ74</accession>
<evidence type="ECO:0000256" key="3">
    <source>
        <dbReference type="ARBA" id="ARBA00022679"/>
    </source>
</evidence>
<dbReference type="Proteomes" id="UP000011910">
    <property type="component" value="Unassembled WGS sequence"/>
</dbReference>
<dbReference type="Pfam" id="PF22435">
    <property type="entry name" value="MRM3-like_sub_bind"/>
    <property type="match status" value="1"/>
</dbReference>
<dbReference type="eggNOG" id="COG0566">
    <property type="taxonomic scope" value="Bacteria"/>
</dbReference>
<dbReference type="InterPro" id="IPR053888">
    <property type="entry name" value="MRM3-like_sub_bind"/>
</dbReference>
<dbReference type="OrthoDB" id="9794400at2"/>
<dbReference type="SUPFAM" id="SSF75217">
    <property type="entry name" value="alpha/beta knot"/>
    <property type="match status" value="1"/>
</dbReference>
<comment type="caution">
    <text evidence="6">The sequence shown here is derived from an EMBL/GenBank/DDBJ whole genome shotgun (WGS) entry which is preliminary data.</text>
</comment>
<dbReference type="InterPro" id="IPR029028">
    <property type="entry name" value="Alpha/beta_knot_MTases"/>
</dbReference>
<evidence type="ECO:0000259" key="4">
    <source>
        <dbReference type="Pfam" id="PF00588"/>
    </source>
</evidence>
<dbReference type="Gene3D" id="3.40.1280.10">
    <property type="match status" value="1"/>
</dbReference>
<dbReference type="SUPFAM" id="SSF55315">
    <property type="entry name" value="L30e-like"/>
    <property type="match status" value="1"/>
</dbReference>
<dbReference type="Gene3D" id="3.30.1330.30">
    <property type="match status" value="1"/>
</dbReference>
<dbReference type="GO" id="GO:0003723">
    <property type="term" value="F:RNA binding"/>
    <property type="evidence" value="ECO:0007669"/>
    <property type="project" value="InterPro"/>
</dbReference>
<dbReference type="InterPro" id="IPR001537">
    <property type="entry name" value="SpoU_MeTrfase"/>
</dbReference>